<dbReference type="PANTHER" id="PTHR30105:SF2">
    <property type="entry name" value="DIVERGENT POLYSACCHARIDE DEACETYLASE SUPERFAMILY"/>
    <property type="match status" value="1"/>
</dbReference>
<dbReference type="InterPro" id="IPR011330">
    <property type="entry name" value="Glyco_hydro/deAcase_b/a-brl"/>
</dbReference>
<evidence type="ECO:0000256" key="1">
    <source>
        <dbReference type="SAM" id="MobiDB-lite"/>
    </source>
</evidence>
<evidence type="ECO:0000313" key="3">
    <source>
        <dbReference type="EMBL" id="SEG49222.1"/>
    </source>
</evidence>
<protein>
    <recommendedName>
        <fullName evidence="5">Divergent polysaccharide deacetylase family protein</fullName>
    </recommendedName>
</protein>
<proteinExistence type="predicted"/>
<dbReference type="PANTHER" id="PTHR30105">
    <property type="entry name" value="UNCHARACTERIZED YIBQ-RELATED"/>
    <property type="match status" value="1"/>
</dbReference>
<feature type="region of interest" description="Disordered" evidence="1">
    <location>
        <begin position="30"/>
        <end position="50"/>
    </location>
</feature>
<dbReference type="SUPFAM" id="SSF88713">
    <property type="entry name" value="Glycoside hydrolase/deacetylase"/>
    <property type="match status" value="1"/>
</dbReference>
<accession>A0AAQ1JQK2</accession>
<dbReference type="Proteomes" id="UP000243518">
    <property type="component" value="Unassembled WGS sequence"/>
</dbReference>
<feature type="chain" id="PRO_5042813351" description="Divergent polysaccharide deacetylase family protein" evidence="2">
    <location>
        <begin position="17"/>
        <end position="316"/>
    </location>
</feature>
<feature type="signal peptide" evidence="2">
    <location>
        <begin position="1"/>
        <end position="16"/>
    </location>
</feature>
<evidence type="ECO:0000313" key="4">
    <source>
        <dbReference type="Proteomes" id="UP000243518"/>
    </source>
</evidence>
<evidence type="ECO:0000256" key="2">
    <source>
        <dbReference type="SAM" id="SignalP"/>
    </source>
</evidence>
<dbReference type="Pfam" id="PF04748">
    <property type="entry name" value="Polysacc_deac_2"/>
    <property type="match status" value="1"/>
</dbReference>
<sequence>MSWTFLSRVGVLPALALGFALLLGACSDEESPEKSAPVPVTATAPSTESSDLPVVEADAAVGPVVPGDAPPASADEVPSVVVEPEPVPPVLPIAPPLMPQLAIIIDDVGQSLPVGRQLVALPGPVALAILPFLPHSQLLAAEAAAAGKPVMLHLPMENMAGLSIGPGGLTTAMPEAEFRSRLQLALNAFSPIQGVNNHMGSRLTSDRQRMDWLMQVLAERQLFFVDSRTTAQTQAVFAAKAAQVPSVSRDVFLDNQRTEAEINHEFALAVAKARKDGAAVLIGHPYPETLAYLERRLPQLEGEGVQLVSVQVLLGR</sequence>
<name>A0AAQ1JQK2_9GAMM</name>
<dbReference type="InterPro" id="IPR006837">
    <property type="entry name" value="Divergent_DAC"/>
</dbReference>
<evidence type="ECO:0008006" key="5">
    <source>
        <dbReference type="Google" id="ProtNLM"/>
    </source>
</evidence>
<dbReference type="Gene3D" id="3.20.20.370">
    <property type="entry name" value="Glycoside hydrolase/deacetylase"/>
    <property type="match status" value="1"/>
</dbReference>
<dbReference type="EMBL" id="FNVE01000008">
    <property type="protein sequence ID" value="SEG49222.1"/>
    <property type="molecule type" value="Genomic_DNA"/>
</dbReference>
<dbReference type="RefSeq" id="WP_088276180.1">
    <property type="nucleotide sequence ID" value="NZ_FNVE01000008.1"/>
</dbReference>
<dbReference type="CDD" id="cd10936">
    <property type="entry name" value="CE4_DAC2"/>
    <property type="match status" value="1"/>
</dbReference>
<keyword evidence="4" id="KW-1185">Reference proteome</keyword>
<reference evidence="3 4" key="1">
    <citation type="submission" date="2016-10" db="EMBL/GenBank/DDBJ databases">
        <authorList>
            <person name="Varghese N."/>
            <person name="Submissions S."/>
        </authorList>
    </citation>
    <scope>NUCLEOTIDE SEQUENCE [LARGE SCALE GENOMIC DNA]</scope>
    <source>
        <strain evidence="3 4">CECT 8317</strain>
    </source>
</reference>
<organism evidence="3 4">
    <name type="scientific">Halopseudomonas aestusnigri</name>
    <dbReference type="NCBI Taxonomy" id="857252"/>
    <lineage>
        <taxon>Bacteria</taxon>
        <taxon>Pseudomonadati</taxon>
        <taxon>Pseudomonadota</taxon>
        <taxon>Gammaproteobacteria</taxon>
        <taxon>Pseudomonadales</taxon>
        <taxon>Pseudomonadaceae</taxon>
        <taxon>Halopseudomonas</taxon>
    </lineage>
</organism>
<comment type="caution">
    <text evidence="3">The sequence shown here is derived from an EMBL/GenBank/DDBJ whole genome shotgun (WGS) entry which is preliminary data.</text>
</comment>
<gene>
    <name evidence="3" type="ORF">SAMN05216586_10822</name>
</gene>
<dbReference type="GO" id="GO:0005975">
    <property type="term" value="P:carbohydrate metabolic process"/>
    <property type="evidence" value="ECO:0007669"/>
    <property type="project" value="InterPro"/>
</dbReference>
<keyword evidence="2" id="KW-0732">Signal</keyword>
<dbReference type="AlphaFoldDB" id="A0AAQ1JQK2"/>